<dbReference type="Pfam" id="PF04389">
    <property type="entry name" value="Peptidase_M28"/>
    <property type="match status" value="1"/>
</dbReference>
<feature type="domain" description="PA" evidence="1">
    <location>
        <begin position="152"/>
        <end position="243"/>
    </location>
</feature>
<dbReference type="AlphaFoldDB" id="A0AB39YNG5"/>
<protein>
    <submittedName>
        <fullName evidence="3">M28 family peptidase</fullName>
    </submittedName>
</protein>
<organism evidence="3">
    <name type="scientific">Paenarthrobacter sp. AMU7</name>
    <dbReference type="NCBI Taxonomy" id="3162492"/>
    <lineage>
        <taxon>Bacteria</taxon>
        <taxon>Bacillati</taxon>
        <taxon>Actinomycetota</taxon>
        <taxon>Actinomycetes</taxon>
        <taxon>Micrococcales</taxon>
        <taxon>Micrococcaceae</taxon>
        <taxon>Paenarthrobacter</taxon>
    </lineage>
</organism>
<dbReference type="Pfam" id="PF02225">
    <property type="entry name" value="PA"/>
    <property type="match status" value="1"/>
</dbReference>
<dbReference type="Gene3D" id="3.40.630.10">
    <property type="entry name" value="Zn peptidases"/>
    <property type="match status" value="1"/>
</dbReference>
<dbReference type="InterPro" id="IPR046450">
    <property type="entry name" value="PA_dom_sf"/>
</dbReference>
<dbReference type="GO" id="GO:0008235">
    <property type="term" value="F:metalloexopeptidase activity"/>
    <property type="evidence" value="ECO:0007669"/>
    <property type="project" value="InterPro"/>
</dbReference>
<dbReference type="EMBL" id="CP165735">
    <property type="protein sequence ID" value="XDV70461.1"/>
    <property type="molecule type" value="Genomic_DNA"/>
</dbReference>
<dbReference type="InterPro" id="IPR045175">
    <property type="entry name" value="M28_fam"/>
</dbReference>
<dbReference type="RefSeq" id="WP_369744901.1">
    <property type="nucleotide sequence ID" value="NZ_CP165735.1"/>
</dbReference>
<dbReference type="PANTHER" id="PTHR12147">
    <property type="entry name" value="METALLOPEPTIDASE M28 FAMILY MEMBER"/>
    <property type="match status" value="1"/>
</dbReference>
<feature type="domain" description="Peptidase M28" evidence="2">
    <location>
        <begin position="266"/>
        <end position="480"/>
    </location>
</feature>
<reference evidence="3" key="1">
    <citation type="submission" date="2024-07" db="EMBL/GenBank/DDBJ databases">
        <authorList>
            <person name="Li J."/>
            <person name="Wei H."/>
            <person name="Ma J."/>
        </authorList>
    </citation>
    <scope>NUCLEOTIDE SEQUENCE</scope>
    <source>
        <strain evidence="3">AMU7</strain>
    </source>
</reference>
<sequence>MHTKHKPRIEKRTSALAAGVATIAILAVAITPPALAAKGTDSQALRDAVTADAIVSHLEELQAIAEANGGTRSAGTAGHVASAEYIEDQLEAAGFVTQRQYFEYLKFNLTGESFERLTPTPRTYTEDDFAAMSYSGFGEVTGNVTPVDINLTGDRASTSGCEAIDFTGFVAGSIALIQRGTCPFNTKAVNAQSAGAAGVIIFNQGDADDRLGRVDGTLGAPTADNPEVTVPTVGASFAVGEELAGLTGATVRIVVEGNTQPIETFNVLADTAGRADRTVVVGAHLDSVAEGPGINDNGSGSGAILETALQFAALGISPENRVRFAWWSGEEDGLIGSDYYVAQLSKSDVKNHALNLNFDMVASPNPVRFVYDGDGKPLGTAGPNGSALIEKVFLDYFASQGLATEPTEFDGRSDYFGFIENGIPAGGLFTGAEEIKTAEQAAIYGGTAGVAYDPCYHQACDDITNIDTAVLEQMADAIAHSTLVFAETQSAVNGTAKGTGNLKLEFKGNQAVR</sequence>
<name>A0AB39YNG5_9MICC</name>
<dbReference type="InterPro" id="IPR007484">
    <property type="entry name" value="Peptidase_M28"/>
</dbReference>
<dbReference type="Gene3D" id="3.50.30.30">
    <property type="match status" value="1"/>
</dbReference>
<dbReference type="SUPFAM" id="SSF52025">
    <property type="entry name" value="PA domain"/>
    <property type="match status" value="1"/>
</dbReference>
<dbReference type="InterPro" id="IPR003137">
    <property type="entry name" value="PA_domain"/>
</dbReference>
<dbReference type="SUPFAM" id="SSF53187">
    <property type="entry name" value="Zn-dependent exopeptidases"/>
    <property type="match status" value="1"/>
</dbReference>
<evidence type="ECO:0000259" key="2">
    <source>
        <dbReference type="Pfam" id="PF04389"/>
    </source>
</evidence>
<dbReference type="GO" id="GO:0006508">
    <property type="term" value="P:proteolysis"/>
    <property type="evidence" value="ECO:0007669"/>
    <property type="project" value="InterPro"/>
</dbReference>
<evidence type="ECO:0000313" key="3">
    <source>
        <dbReference type="EMBL" id="XDV70461.1"/>
    </source>
</evidence>
<dbReference type="PANTHER" id="PTHR12147:SF26">
    <property type="entry name" value="PEPTIDASE M28 DOMAIN-CONTAINING PROTEIN"/>
    <property type="match status" value="1"/>
</dbReference>
<accession>A0AB39YNG5</accession>
<gene>
    <name evidence="3" type="ORF">ABQM86_16050</name>
</gene>
<proteinExistence type="predicted"/>
<evidence type="ECO:0000259" key="1">
    <source>
        <dbReference type="Pfam" id="PF02225"/>
    </source>
</evidence>